<organism evidence="2">
    <name type="scientific">Klebsiella pneumoniae subsp. pneumoniae NTUH-K2044</name>
    <dbReference type="NCBI Taxonomy" id="484021"/>
    <lineage>
        <taxon>Bacteria</taxon>
        <taxon>Pseudomonadati</taxon>
        <taxon>Pseudomonadota</taxon>
        <taxon>Gammaproteobacteria</taxon>
        <taxon>Enterobacterales</taxon>
        <taxon>Enterobacteriaceae</taxon>
        <taxon>Klebsiella/Raoultella group</taxon>
        <taxon>Klebsiella</taxon>
        <taxon>Klebsiella pneumoniae complex</taxon>
    </lineage>
</organism>
<proteinExistence type="predicted"/>
<evidence type="ECO:0000259" key="1">
    <source>
        <dbReference type="Pfam" id="PF00534"/>
    </source>
</evidence>
<dbReference type="PANTHER" id="PTHR12526">
    <property type="entry name" value="GLYCOSYLTRANSFERASE"/>
    <property type="match status" value="1"/>
</dbReference>
<protein>
    <submittedName>
        <fullName evidence="2">Putative glycosyltransferase</fullName>
    </submittedName>
</protein>
<dbReference type="Pfam" id="PF00534">
    <property type="entry name" value="Glycos_transf_1"/>
    <property type="match status" value="1"/>
</dbReference>
<dbReference type="InterPro" id="IPR001296">
    <property type="entry name" value="Glyco_trans_1"/>
</dbReference>
<dbReference type="SUPFAM" id="SSF53756">
    <property type="entry name" value="UDP-Glycosyltransferase/glycogen phosphorylase"/>
    <property type="match status" value="1"/>
</dbReference>
<dbReference type="EMBL" id="AB924547">
    <property type="protein sequence ID" value="BAT23160.1"/>
    <property type="molecule type" value="Genomic_DNA"/>
</dbReference>
<dbReference type="GO" id="GO:1901135">
    <property type="term" value="P:carbohydrate derivative metabolic process"/>
    <property type="evidence" value="ECO:0007669"/>
    <property type="project" value="UniProtKB-ARBA"/>
</dbReference>
<name>A0A0P0YQ46_KLEPN</name>
<reference evidence="2" key="2">
    <citation type="journal article" date="2015" name="Sci. Rep.">
        <title>Genetic analysis of capsular polysaccharide synthesis gene clusters in 79 capsular types of Klebsiella spp.</title>
        <authorList>
            <person name="Pan Y.J."/>
            <person name="Lin T.L."/>
            <person name="Chen C.T."/>
            <person name="Chen Y.Y."/>
            <person name="Hsieh P.F."/>
            <person name="Hsu C.R."/>
            <person name="Wu M.C."/>
            <person name="Wang J.T."/>
        </authorList>
    </citation>
    <scope>NUCLEOTIDE SEQUENCE</scope>
    <source>
        <strain evidence="2">NTUH-K2044</strain>
    </source>
</reference>
<dbReference type="AlphaFoldDB" id="A0A0P0YQ46"/>
<dbReference type="KEGG" id="kpu:KP1_3713"/>
<sequence length="366" mass="41941">MLIVLTQMAIADYRNQFIRHLVDVMNDRDMQFKIVVGEEYFEESTKTSKLVLSLDETTVIKNSFFFKRKLAFQHLPWRTVLKADILICELNPRILSVWLVLCLRKILNKKTVFWGHVWARKGKESKTEKIRNLMRKASSSLLLYTNNQKQELLNAYGEKCKKENEIFVAPNSLYYRNDMMNVLSSKSTGVIYVGRLVSSKKVDVLIKAIPLVCKVEPSIVFHIVGDGEQSNELKKISRDLGIDENVMFYGHIADHSKLKEIYSKSFVSISPGYVGLSITQSLSFGVPMLVSKDENHSPELEALQTGLNGGFFNTNDPQSLADEILKYFHGRQYNMFDGEKIVNDCKHRYSVETMVDGVIESVTQTR</sequence>
<dbReference type="CDD" id="cd03801">
    <property type="entry name" value="GT4_PimA-like"/>
    <property type="match status" value="1"/>
</dbReference>
<gene>
    <name evidence="2" type="primary">wcsS</name>
</gene>
<dbReference type="RefSeq" id="WP_014907226.1">
    <property type="nucleotide sequence ID" value="NC_012731.1"/>
</dbReference>
<dbReference type="Gene3D" id="3.40.50.2000">
    <property type="entry name" value="Glycogen Phosphorylase B"/>
    <property type="match status" value="2"/>
</dbReference>
<accession>A0A0P0YQ46</accession>
<feature type="domain" description="Glycosyl transferase family 1" evidence="1">
    <location>
        <begin position="186"/>
        <end position="331"/>
    </location>
</feature>
<reference evidence="2" key="1">
    <citation type="submission" date="2014-04" db="EMBL/GenBank/DDBJ databases">
        <authorList>
            <person name="Harrison E."/>
        </authorList>
    </citation>
    <scope>NUCLEOTIDE SEQUENCE</scope>
    <source>
        <strain evidence="2">NTUH-K2044</strain>
    </source>
</reference>
<evidence type="ECO:0000313" key="2">
    <source>
        <dbReference type="EMBL" id="BAT23160.1"/>
    </source>
</evidence>
<dbReference type="GO" id="GO:0016757">
    <property type="term" value="F:glycosyltransferase activity"/>
    <property type="evidence" value="ECO:0007669"/>
    <property type="project" value="InterPro"/>
</dbReference>
<dbReference type="PANTHER" id="PTHR12526:SF630">
    <property type="entry name" value="GLYCOSYLTRANSFERASE"/>
    <property type="match status" value="1"/>
</dbReference>
<keyword evidence="2" id="KW-0808">Transferase</keyword>